<comment type="caution">
    <text evidence="1">The sequence shown here is derived from an EMBL/GenBank/DDBJ whole genome shotgun (WGS) entry which is preliminary data.</text>
</comment>
<reference evidence="2" key="1">
    <citation type="journal article" date="2019" name="Int. J. Syst. Evol. Microbiol.">
        <title>The Global Catalogue of Microorganisms (GCM) 10K type strain sequencing project: providing services to taxonomists for standard genome sequencing and annotation.</title>
        <authorList>
            <consortium name="The Broad Institute Genomics Platform"/>
            <consortium name="The Broad Institute Genome Sequencing Center for Infectious Disease"/>
            <person name="Wu L."/>
            <person name="Ma J."/>
        </authorList>
    </citation>
    <scope>NUCLEOTIDE SEQUENCE [LARGE SCALE GENOMIC DNA]</scope>
    <source>
        <strain evidence="2">CCM 8903</strain>
    </source>
</reference>
<gene>
    <name evidence="1" type="ORF">ACFQ5J_08960</name>
</gene>
<protein>
    <submittedName>
        <fullName evidence="1">Uncharacterized protein</fullName>
    </submittedName>
</protein>
<organism evidence="1 2">
    <name type="scientific">Lacticaseibacillus baoqingensis</name>
    <dbReference type="NCBI Taxonomy" id="2486013"/>
    <lineage>
        <taxon>Bacteria</taxon>
        <taxon>Bacillati</taxon>
        <taxon>Bacillota</taxon>
        <taxon>Bacilli</taxon>
        <taxon>Lactobacillales</taxon>
        <taxon>Lactobacillaceae</taxon>
        <taxon>Lacticaseibacillus</taxon>
    </lineage>
</organism>
<evidence type="ECO:0000313" key="2">
    <source>
        <dbReference type="Proteomes" id="UP001597252"/>
    </source>
</evidence>
<dbReference type="EMBL" id="JBHTON010000028">
    <property type="protein sequence ID" value="MFD1485357.1"/>
    <property type="molecule type" value="Genomic_DNA"/>
</dbReference>
<dbReference type="RefSeq" id="WP_164508484.1">
    <property type="nucleotide sequence ID" value="NZ_JBHTON010000028.1"/>
</dbReference>
<name>A0ABW4E629_9LACO</name>
<keyword evidence="2" id="KW-1185">Reference proteome</keyword>
<proteinExistence type="predicted"/>
<accession>A0ABW4E629</accession>
<sequence length="55" mass="6246">MTIDQITKIAEALGGLTQSEWAEVQRIIEHLYHPVKKALTSEEISASLIKAKRWL</sequence>
<evidence type="ECO:0000313" key="1">
    <source>
        <dbReference type="EMBL" id="MFD1485357.1"/>
    </source>
</evidence>
<dbReference type="Proteomes" id="UP001597252">
    <property type="component" value="Unassembled WGS sequence"/>
</dbReference>